<sequence>MKEITELLKGVLEGCVLEIIGQGETYGYEITQKLRELGFEDVVEGTVYTITMRLEKREWLEVTKKPSTIGPPRKWYRLNEAGQTERQNFWEKWIFISEKLEILRDKTKFTTEQGENDD</sequence>
<dbReference type="PANTHER" id="PTHR33169:SF14">
    <property type="entry name" value="TRANSCRIPTIONAL REGULATOR RV3488"/>
    <property type="match status" value="1"/>
</dbReference>
<evidence type="ECO:0000313" key="3">
    <source>
        <dbReference type="Proteomes" id="UP000028401"/>
    </source>
</evidence>
<dbReference type="AlphaFoldDB" id="A0A084ADZ4"/>
<reference evidence="2 3" key="1">
    <citation type="submission" date="2014-06" db="EMBL/GenBank/DDBJ databases">
        <title>Draft genome sequence of the putrescine producing strain Lactococcus lactis subsp cremoris GE214.</title>
        <authorList>
            <person name="Ladero V."/>
            <person name="Linares D.M."/>
            <person name="del Rio B."/>
            <person name="Mayo B."/>
            <person name="Martin M.C."/>
            <person name="Fernandez M."/>
            <person name="Alvarez M.A."/>
        </authorList>
    </citation>
    <scope>NUCLEOTIDE SEQUENCE [LARGE SCALE GENOMIC DNA]</scope>
    <source>
        <strain evidence="2 3">GE214</strain>
    </source>
</reference>
<proteinExistence type="predicted"/>
<dbReference type="PANTHER" id="PTHR33169">
    <property type="entry name" value="PADR-FAMILY TRANSCRIPTIONAL REGULATOR"/>
    <property type="match status" value="1"/>
</dbReference>
<dbReference type="SUPFAM" id="SSF46785">
    <property type="entry name" value="Winged helix' DNA-binding domain"/>
    <property type="match status" value="1"/>
</dbReference>
<feature type="domain" description="Transcription regulator PadR N-terminal" evidence="1">
    <location>
        <begin position="16"/>
        <end position="87"/>
    </location>
</feature>
<protein>
    <submittedName>
        <fullName evidence="2">Transcriptional regulator</fullName>
    </submittedName>
</protein>
<evidence type="ECO:0000313" key="2">
    <source>
        <dbReference type="EMBL" id="KEY63523.1"/>
    </source>
</evidence>
<dbReference type="InterPro" id="IPR005149">
    <property type="entry name" value="Tscrpt_reg_PadR_N"/>
</dbReference>
<gene>
    <name evidence="2" type="ORF">U725_00298</name>
</gene>
<dbReference type="Proteomes" id="UP000028401">
    <property type="component" value="Unassembled WGS sequence"/>
</dbReference>
<dbReference type="InterPro" id="IPR036388">
    <property type="entry name" value="WH-like_DNA-bd_sf"/>
</dbReference>
<dbReference type="InterPro" id="IPR052509">
    <property type="entry name" value="Metal_resp_DNA-bind_regulator"/>
</dbReference>
<accession>A0A084ADZ4</accession>
<comment type="caution">
    <text evidence="2">The sequence shown here is derived from an EMBL/GenBank/DDBJ whole genome shotgun (WGS) entry which is preliminary data.</text>
</comment>
<dbReference type="Gene3D" id="1.10.10.10">
    <property type="entry name" value="Winged helix-like DNA-binding domain superfamily/Winged helix DNA-binding domain"/>
    <property type="match status" value="1"/>
</dbReference>
<evidence type="ECO:0000259" key="1">
    <source>
        <dbReference type="Pfam" id="PF03551"/>
    </source>
</evidence>
<dbReference type="RefSeq" id="WP_042747680.1">
    <property type="nucleotide sequence ID" value="NZ_AZSI01000007.1"/>
</dbReference>
<organism evidence="2 3">
    <name type="scientific">Lactococcus cremoris subsp. cremoris GE214</name>
    <dbReference type="NCBI Taxonomy" id="1415168"/>
    <lineage>
        <taxon>Bacteria</taxon>
        <taxon>Bacillati</taxon>
        <taxon>Bacillota</taxon>
        <taxon>Bacilli</taxon>
        <taxon>Lactobacillales</taxon>
        <taxon>Streptococcaceae</taxon>
        <taxon>Lactococcus</taxon>
        <taxon>Lactococcus cremoris subsp. cremoris</taxon>
    </lineage>
</organism>
<dbReference type="InterPro" id="IPR036390">
    <property type="entry name" value="WH_DNA-bd_sf"/>
</dbReference>
<dbReference type="PATRIC" id="fig|1415168.3.peg.311"/>
<dbReference type="EMBL" id="AZSI01000007">
    <property type="protein sequence ID" value="KEY63523.1"/>
    <property type="molecule type" value="Genomic_DNA"/>
</dbReference>
<name>A0A084ADZ4_LACLC</name>
<dbReference type="Pfam" id="PF03551">
    <property type="entry name" value="PadR"/>
    <property type="match status" value="1"/>
</dbReference>